<proteinExistence type="predicted"/>
<accession>A0AAW1UR15</accession>
<name>A0AAW1UR15_9CUCU</name>
<dbReference type="EMBL" id="JARQZJ010000097">
    <property type="protein sequence ID" value="KAK9885971.1"/>
    <property type="molecule type" value="Genomic_DNA"/>
</dbReference>
<evidence type="ECO:0000313" key="2">
    <source>
        <dbReference type="Proteomes" id="UP001431783"/>
    </source>
</evidence>
<evidence type="ECO:0000313" key="1">
    <source>
        <dbReference type="EMBL" id="KAK9885971.1"/>
    </source>
</evidence>
<keyword evidence="2" id="KW-1185">Reference proteome</keyword>
<gene>
    <name evidence="1" type="ORF">WA026_013848</name>
</gene>
<protein>
    <submittedName>
        <fullName evidence="1">Uncharacterized protein</fullName>
    </submittedName>
</protein>
<dbReference type="AlphaFoldDB" id="A0AAW1UR15"/>
<dbReference type="Proteomes" id="UP001431783">
    <property type="component" value="Unassembled WGS sequence"/>
</dbReference>
<organism evidence="1 2">
    <name type="scientific">Henosepilachna vigintioctopunctata</name>
    <dbReference type="NCBI Taxonomy" id="420089"/>
    <lineage>
        <taxon>Eukaryota</taxon>
        <taxon>Metazoa</taxon>
        <taxon>Ecdysozoa</taxon>
        <taxon>Arthropoda</taxon>
        <taxon>Hexapoda</taxon>
        <taxon>Insecta</taxon>
        <taxon>Pterygota</taxon>
        <taxon>Neoptera</taxon>
        <taxon>Endopterygota</taxon>
        <taxon>Coleoptera</taxon>
        <taxon>Polyphaga</taxon>
        <taxon>Cucujiformia</taxon>
        <taxon>Coccinelloidea</taxon>
        <taxon>Coccinellidae</taxon>
        <taxon>Epilachninae</taxon>
        <taxon>Epilachnini</taxon>
        <taxon>Henosepilachna</taxon>
    </lineage>
</organism>
<reference evidence="1 2" key="1">
    <citation type="submission" date="2023-03" db="EMBL/GenBank/DDBJ databases">
        <title>Genome insight into feeding habits of ladybird beetles.</title>
        <authorList>
            <person name="Li H.-S."/>
            <person name="Huang Y.-H."/>
            <person name="Pang H."/>
        </authorList>
    </citation>
    <scope>NUCLEOTIDE SEQUENCE [LARGE SCALE GENOMIC DNA]</scope>
    <source>
        <strain evidence="1">SYSU_2023b</strain>
        <tissue evidence="1">Whole body</tissue>
    </source>
</reference>
<sequence>MSLQSSQGKSSSMRRKKFLLKTKRFKRAKGMKVEEFLCMIPNIPTLRMDPYNGYGHGRCHFGQAILESRDDEVVNIIVQHTNNKIEEVCLEVVNADKAESYHHLTDSDEIRAYIDLILPRDLEICQCR</sequence>
<comment type="caution">
    <text evidence="1">The sequence shown here is derived from an EMBL/GenBank/DDBJ whole genome shotgun (WGS) entry which is preliminary data.</text>
</comment>